<keyword evidence="3" id="KW-1185">Reference proteome</keyword>
<dbReference type="AlphaFoldDB" id="A0A2J6QUC0"/>
<name>A0A2J6QUC0_HYAVF</name>
<evidence type="ECO:0000313" key="3">
    <source>
        <dbReference type="Proteomes" id="UP000235786"/>
    </source>
</evidence>
<feature type="compositionally biased region" description="Polar residues" evidence="1">
    <location>
        <begin position="11"/>
        <end position="26"/>
    </location>
</feature>
<protein>
    <submittedName>
        <fullName evidence="2">Uncharacterized protein</fullName>
    </submittedName>
</protein>
<feature type="compositionally biased region" description="Acidic residues" evidence="1">
    <location>
        <begin position="1"/>
        <end position="10"/>
    </location>
</feature>
<organism evidence="2 3">
    <name type="scientific">Hyaloscypha variabilis (strain UAMH 11265 / GT02V1 / F)</name>
    <name type="common">Meliniomyces variabilis</name>
    <dbReference type="NCBI Taxonomy" id="1149755"/>
    <lineage>
        <taxon>Eukaryota</taxon>
        <taxon>Fungi</taxon>
        <taxon>Dikarya</taxon>
        <taxon>Ascomycota</taxon>
        <taxon>Pezizomycotina</taxon>
        <taxon>Leotiomycetes</taxon>
        <taxon>Helotiales</taxon>
        <taxon>Hyaloscyphaceae</taxon>
        <taxon>Hyaloscypha</taxon>
        <taxon>Hyaloscypha variabilis</taxon>
    </lineage>
</organism>
<reference evidence="2 3" key="1">
    <citation type="submission" date="2016-04" db="EMBL/GenBank/DDBJ databases">
        <title>A degradative enzymes factory behind the ericoid mycorrhizal symbiosis.</title>
        <authorList>
            <consortium name="DOE Joint Genome Institute"/>
            <person name="Martino E."/>
            <person name="Morin E."/>
            <person name="Grelet G."/>
            <person name="Kuo A."/>
            <person name="Kohler A."/>
            <person name="Daghino S."/>
            <person name="Barry K."/>
            <person name="Choi C."/>
            <person name="Cichocki N."/>
            <person name="Clum A."/>
            <person name="Copeland A."/>
            <person name="Hainaut M."/>
            <person name="Haridas S."/>
            <person name="Labutti K."/>
            <person name="Lindquist E."/>
            <person name="Lipzen A."/>
            <person name="Khouja H.-R."/>
            <person name="Murat C."/>
            <person name="Ohm R."/>
            <person name="Olson A."/>
            <person name="Spatafora J."/>
            <person name="Veneault-Fourrey C."/>
            <person name="Henrissat B."/>
            <person name="Grigoriev I."/>
            <person name="Martin F."/>
            <person name="Perotto S."/>
        </authorList>
    </citation>
    <scope>NUCLEOTIDE SEQUENCE [LARGE SCALE GENOMIC DNA]</scope>
    <source>
        <strain evidence="2 3">F</strain>
    </source>
</reference>
<gene>
    <name evidence="2" type="ORF">L207DRAFT_593170</name>
</gene>
<accession>A0A2J6QUC0</accession>
<feature type="region of interest" description="Disordered" evidence="1">
    <location>
        <begin position="1"/>
        <end position="26"/>
    </location>
</feature>
<dbReference type="Proteomes" id="UP000235786">
    <property type="component" value="Unassembled WGS sequence"/>
</dbReference>
<evidence type="ECO:0000313" key="2">
    <source>
        <dbReference type="EMBL" id="PMD29859.1"/>
    </source>
</evidence>
<sequence length="159" mass="17363">METEDAESDNDGSISSARSALASGSTETRCDVLDSEAYAHNLRPFQASDSRLKGHPHEAFVSNCTEWGLICPRWDWCQKDPDAGYFRIFTPVVSAGTGDSRERWKSCRACAATHGAEETATGAVSGAYNVEQFGWRGDWGGEGCDREADTGNWKQAMEV</sequence>
<proteinExistence type="predicted"/>
<evidence type="ECO:0000256" key="1">
    <source>
        <dbReference type="SAM" id="MobiDB-lite"/>
    </source>
</evidence>
<dbReference type="EMBL" id="KZ613971">
    <property type="protein sequence ID" value="PMD29859.1"/>
    <property type="molecule type" value="Genomic_DNA"/>
</dbReference>